<gene>
    <name evidence="3" type="ORF">B0I29_104272</name>
</gene>
<dbReference type="AlphaFoldDB" id="A0A327ZFJ5"/>
<keyword evidence="4" id="KW-1185">Reference proteome</keyword>
<accession>A0A327ZFJ5</accession>
<evidence type="ECO:0000313" key="4">
    <source>
        <dbReference type="Proteomes" id="UP000249341"/>
    </source>
</evidence>
<feature type="transmembrane region" description="Helical" evidence="2">
    <location>
        <begin position="91"/>
        <end position="111"/>
    </location>
</feature>
<evidence type="ECO:0000313" key="3">
    <source>
        <dbReference type="EMBL" id="RAK39734.1"/>
    </source>
</evidence>
<feature type="transmembrane region" description="Helical" evidence="2">
    <location>
        <begin position="35"/>
        <end position="55"/>
    </location>
</feature>
<reference evidence="3 4" key="1">
    <citation type="submission" date="2018-06" db="EMBL/GenBank/DDBJ databases">
        <title>Genomic Encyclopedia of Type Strains, Phase III (KMG-III): the genomes of soil and plant-associated and newly described type strains.</title>
        <authorList>
            <person name="Whitman W."/>
        </authorList>
    </citation>
    <scope>NUCLEOTIDE SEQUENCE [LARGE SCALE GENOMIC DNA]</scope>
    <source>
        <strain evidence="3 4">CGMCC 4.7090</strain>
    </source>
</reference>
<feature type="region of interest" description="Disordered" evidence="1">
    <location>
        <begin position="254"/>
        <end position="310"/>
    </location>
</feature>
<name>A0A327ZFJ5_9ACTN</name>
<dbReference type="Proteomes" id="UP000249341">
    <property type="component" value="Unassembled WGS sequence"/>
</dbReference>
<evidence type="ECO:0000256" key="1">
    <source>
        <dbReference type="SAM" id="MobiDB-lite"/>
    </source>
</evidence>
<keyword evidence="2" id="KW-1133">Transmembrane helix</keyword>
<proteinExistence type="predicted"/>
<keyword evidence="2" id="KW-0472">Membrane</keyword>
<sequence length="310" mass="33947">MVSKPTRRTLGGGTNKGQTVTVIEAPTRYNQRRKAIITFWVTLLVTALLGGTVASHYLHPILGILVGIAAGVFVGAFFAALVIIWPIVRIIWWWLPEILLGGFLVYGWTWLMLSTPLWLSLAVVAGVAGGIAVVRAARLAVMSAYWCLAVRHRLRLCFAAFVANNRQGTLPMILFARPTPAGERVWIWLRPGLSLHDLEQPGQLQKLAVGCWANEVRVMPSGRKYAALLRLDVIRREPLGDTVLSNLPDLVPDDMPANAPTSPAVPPLGVNLVDVPVSPRRSPDNKETRPRRARQPEAPSSNGIDPSDYA</sequence>
<evidence type="ECO:0000256" key="2">
    <source>
        <dbReference type="SAM" id="Phobius"/>
    </source>
</evidence>
<feature type="transmembrane region" description="Helical" evidence="2">
    <location>
        <begin position="61"/>
        <end position="84"/>
    </location>
</feature>
<keyword evidence="2" id="KW-0812">Transmembrane</keyword>
<protein>
    <submittedName>
        <fullName evidence="3">Uncharacterized protein</fullName>
    </submittedName>
</protein>
<feature type="transmembrane region" description="Helical" evidence="2">
    <location>
        <begin position="117"/>
        <end position="137"/>
    </location>
</feature>
<organism evidence="3 4">
    <name type="scientific">Actinoplanes lutulentus</name>
    <dbReference type="NCBI Taxonomy" id="1287878"/>
    <lineage>
        <taxon>Bacteria</taxon>
        <taxon>Bacillati</taxon>
        <taxon>Actinomycetota</taxon>
        <taxon>Actinomycetes</taxon>
        <taxon>Micromonosporales</taxon>
        <taxon>Micromonosporaceae</taxon>
        <taxon>Actinoplanes</taxon>
    </lineage>
</organism>
<comment type="caution">
    <text evidence="3">The sequence shown here is derived from an EMBL/GenBank/DDBJ whole genome shotgun (WGS) entry which is preliminary data.</text>
</comment>
<dbReference type="EMBL" id="QLMJ01000004">
    <property type="protein sequence ID" value="RAK39734.1"/>
    <property type="molecule type" value="Genomic_DNA"/>
</dbReference>
<feature type="compositionally biased region" description="Basic and acidic residues" evidence="1">
    <location>
        <begin position="281"/>
        <end position="290"/>
    </location>
</feature>